<dbReference type="EMBL" id="JBHRUV010000098">
    <property type="protein sequence ID" value="MFC3267248.1"/>
    <property type="molecule type" value="Genomic_DNA"/>
</dbReference>
<gene>
    <name evidence="1" type="ORF">ACFOEX_12945</name>
</gene>
<dbReference type="RefSeq" id="WP_376829189.1">
    <property type="nucleotide sequence ID" value="NZ_JBHLWR010000005.1"/>
</dbReference>
<name>A0ABV7LHN2_9HYPH</name>
<protein>
    <submittedName>
        <fullName evidence="1">Uncharacterized protein</fullName>
    </submittedName>
</protein>
<proteinExistence type="predicted"/>
<keyword evidence="2" id="KW-1185">Reference proteome</keyword>
<reference evidence="2" key="1">
    <citation type="journal article" date="2019" name="Int. J. Syst. Evol. Microbiol.">
        <title>The Global Catalogue of Microorganisms (GCM) 10K type strain sequencing project: providing services to taxonomists for standard genome sequencing and annotation.</title>
        <authorList>
            <consortium name="The Broad Institute Genomics Platform"/>
            <consortium name="The Broad Institute Genome Sequencing Center for Infectious Disease"/>
            <person name="Wu L."/>
            <person name="Ma J."/>
        </authorList>
    </citation>
    <scope>NUCLEOTIDE SEQUENCE [LARGE SCALE GENOMIC DNA]</scope>
    <source>
        <strain evidence="2">CCM 7941</strain>
    </source>
</reference>
<dbReference type="Proteomes" id="UP001595536">
    <property type="component" value="Unassembled WGS sequence"/>
</dbReference>
<comment type="caution">
    <text evidence="1">The sequence shown here is derived from an EMBL/GenBank/DDBJ whole genome shotgun (WGS) entry which is preliminary data.</text>
</comment>
<sequence>MNWHNDRLCCELLILPIMVYDFAQSQYPIQRTDEERHYTRGVLNGCYFAVWELIEHLDHKRAEKLLNRAMRVCRQIAVELNNRPGARIGMTHYYLIEELLSSGTIELCAGSAFGDALEVLLTGVQEHFAKEKLDAAAQKSARKLLDMLRDQHGFYREHFAKRIAA</sequence>
<organism evidence="1 2">
    <name type="scientific">Camelimonas abortus</name>
    <dbReference type="NCBI Taxonomy" id="1017184"/>
    <lineage>
        <taxon>Bacteria</taxon>
        <taxon>Pseudomonadati</taxon>
        <taxon>Pseudomonadota</taxon>
        <taxon>Alphaproteobacteria</taxon>
        <taxon>Hyphomicrobiales</taxon>
        <taxon>Chelatococcaceae</taxon>
        <taxon>Camelimonas</taxon>
    </lineage>
</organism>
<evidence type="ECO:0000313" key="1">
    <source>
        <dbReference type="EMBL" id="MFC3267248.1"/>
    </source>
</evidence>
<evidence type="ECO:0000313" key="2">
    <source>
        <dbReference type="Proteomes" id="UP001595536"/>
    </source>
</evidence>
<accession>A0ABV7LHN2</accession>